<organism evidence="9 10">
    <name type="scientific">Lojkania enalia</name>
    <dbReference type="NCBI Taxonomy" id="147567"/>
    <lineage>
        <taxon>Eukaryota</taxon>
        <taxon>Fungi</taxon>
        <taxon>Dikarya</taxon>
        <taxon>Ascomycota</taxon>
        <taxon>Pezizomycotina</taxon>
        <taxon>Dothideomycetes</taxon>
        <taxon>Pleosporomycetidae</taxon>
        <taxon>Pleosporales</taxon>
        <taxon>Pleosporales incertae sedis</taxon>
        <taxon>Lojkania</taxon>
    </lineage>
</organism>
<keyword evidence="1 7" id="KW-0853">WD repeat</keyword>
<sequence>MAVERQSALPPAQPSYIFRGHAAQIHSVQIVHQNRRLLTGDADGWIVYWKLESKRPVAVWSAHHAAILGTAEWGLDSIITHGRDNALRIWQIRAADENYLSTALPADGLTAHRPKPWLLHSLAVNTLNFCAFSMCHEEPAFNIERGDGNGLVQGHASPVRLSDPILVAVPSRDDKKIEVYRFPDEKLAYVVPRVQPTDTGMVMAVKLIQRQPSNGAIVIAGYEGGFTAVHLLGPSARSNTQMGGSVMPEFAQTIYLSHPHTQPILSIDILPDAKMYFTSSADAVITAHRIPDTPLNIPDKKAISIETPYKAVNTKHAGQQSLCVRSDGRLLVTGGWDSRIRVYSTKTLKELAVLKWHNQGVYAVDFGQILDRPNFGSSANNASLDEPLNDGQSSQPTSHGLQKVTGLGRLQQQREEQIQMRHWIAAGAKDGKVSLWEVF</sequence>
<dbReference type="PROSITE" id="PS50294">
    <property type="entry name" value="WD_REPEATS_REGION"/>
    <property type="match status" value="1"/>
</dbReference>
<comment type="similarity">
    <text evidence="4">Belongs to the WD repeat ASA1 family.</text>
</comment>
<dbReference type="PANTHER" id="PTHR19854">
    <property type="entry name" value="TRANSDUCIN BETA-LIKE 3"/>
    <property type="match status" value="1"/>
</dbReference>
<feature type="compositionally biased region" description="Polar residues" evidence="8">
    <location>
        <begin position="390"/>
        <end position="400"/>
    </location>
</feature>
<dbReference type="PROSITE" id="PS00678">
    <property type="entry name" value="WD_REPEATS_1"/>
    <property type="match status" value="1"/>
</dbReference>
<dbReference type="Proteomes" id="UP000800093">
    <property type="component" value="Unassembled WGS sequence"/>
</dbReference>
<comment type="function">
    <text evidence="3">Component of the ASTRA complex involved in chromatin remodeling.</text>
</comment>
<dbReference type="PROSITE" id="PS50082">
    <property type="entry name" value="WD_REPEATS_2"/>
    <property type="match status" value="1"/>
</dbReference>
<dbReference type="PANTHER" id="PTHR19854:SF1">
    <property type="entry name" value="GUANINE NUCLEOTIDE-BINDING PROTEIN SUBUNIT BETA-LIKE PROTEIN 1"/>
    <property type="match status" value="1"/>
</dbReference>
<comment type="subunit">
    <text evidence="5">Component of the ASTRA chromatin remodeling machinery complex.</text>
</comment>
<protein>
    <recommendedName>
        <fullName evidence="6">ASTRA-associated protein 1</fullName>
    </recommendedName>
</protein>
<evidence type="ECO:0000256" key="1">
    <source>
        <dbReference type="ARBA" id="ARBA00022574"/>
    </source>
</evidence>
<evidence type="ECO:0000256" key="8">
    <source>
        <dbReference type="SAM" id="MobiDB-lite"/>
    </source>
</evidence>
<dbReference type="Pfam" id="PF00400">
    <property type="entry name" value="WD40"/>
    <property type="match status" value="2"/>
</dbReference>
<dbReference type="InterPro" id="IPR001680">
    <property type="entry name" value="WD40_rpt"/>
</dbReference>
<proteinExistence type="inferred from homology"/>
<comment type="caution">
    <text evidence="9">The sequence shown here is derived from an EMBL/GenBank/DDBJ whole genome shotgun (WGS) entry which is preliminary data.</text>
</comment>
<evidence type="ECO:0000256" key="5">
    <source>
        <dbReference type="ARBA" id="ARBA00038749"/>
    </source>
</evidence>
<dbReference type="OrthoDB" id="7668193at2759"/>
<dbReference type="SUPFAM" id="SSF50978">
    <property type="entry name" value="WD40 repeat-like"/>
    <property type="match status" value="1"/>
</dbReference>
<evidence type="ECO:0000256" key="4">
    <source>
        <dbReference type="ARBA" id="ARBA00037931"/>
    </source>
</evidence>
<evidence type="ECO:0000256" key="6">
    <source>
        <dbReference type="ARBA" id="ARBA00040563"/>
    </source>
</evidence>
<dbReference type="EMBL" id="ML986603">
    <property type="protein sequence ID" value="KAF2265842.1"/>
    <property type="molecule type" value="Genomic_DNA"/>
</dbReference>
<dbReference type="InterPro" id="IPR015943">
    <property type="entry name" value="WD40/YVTN_repeat-like_dom_sf"/>
</dbReference>
<accession>A0A9P4N4K4</accession>
<evidence type="ECO:0000256" key="3">
    <source>
        <dbReference type="ARBA" id="ARBA00037338"/>
    </source>
</evidence>
<evidence type="ECO:0000256" key="2">
    <source>
        <dbReference type="ARBA" id="ARBA00022737"/>
    </source>
</evidence>
<evidence type="ECO:0000313" key="10">
    <source>
        <dbReference type="Proteomes" id="UP000800093"/>
    </source>
</evidence>
<dbReference type="InterPro" id="IPR036322">
    <property type="entry name" value="WD40_repeat_dom_sf"/>
</dbReference>
<name>A0A9P4N4K4_9PLEO</name>
<dbReference type="SMART" id="SM00320">
    <property type="entry name" value="WD40"/>
    <property type="match status" value="5"/>
</dbReference>
<feature type="region of interest" description="Disordered" evidence="8">
    <location>
        <begin position="378"/>
        <end position="403"/>
    </location>
</feature>
<dbReference type="AlphaFoldDB" id="A0A9P4N4K4"/>
<reference evidence="10" key="1">
    <citation type="journal article" date="2020" name="Stud. Mycol.">
        <title>101 Dothideomycetes genomes: A test case for predicting lifestyles and emergence of pathogens.</title>
        <authorList>
            <person name="Haridas S."/>
            <person name="Albert R."/>
            <person name="Binder M."/>
            <person name="Bloem J."/>
            <person name="LaButti K."/>
            <person name="Salamov A."/>
            <person name="Andreopoulos B."/>
            <person name="Baker S."/>
            <person name="Barry K."/>
            <person name="Bills G."/>
            <person name="Bluhm B."/>
            <person name="Cannon C."/>
            <person name="Castanera R."/>
            <person name="Culley D."/>
            <person name="Daum C."/>
            <person name="Ezra D."/>
            <person name="Gonzalez J."/>
            <person name="Henrissat B."/>
            <person name="Kuo A."/>
            <person name="Liang C."/>
            <person name="Lipzen A."/>
            <person name="Lutzoni F."/>
            <person name="Magnuson J."/>
            <person name="Mondo S."/>
            <person name="Nolan M."/>
            <person name="Ohm R."/>
            <person name="Pangilinan J."/>
            <person name="Park H.-J."/>
            <person name="Ramirez L."/>
            <person name="Alfaro M."/>
            <person name="Sun H."/>
            <person name="Tritt A."/>
            <person name="Yoshinaga Y."/>
            <person name="Zwiers L.-H."/>
            <person name="Turgeon B."/>
            <person name="Goodwin S."/>
            <person name="Spatafora J."/>
            <person name="Crous P."/>
            <person name="Grigoriev I."/>
        </authorList>
    </citation>
    <scope>NUCLEOTIDE SEQUENCE [LARGE SCALE GENOMIC DNA]</scope>
    <source>
        <strain evidence="10">CBS 304.66</strain>
    </source>
</reference>
<dbReference type="Gene3D" id="2.130.10.10">
    <property type="entry name" value="YVTN repeat-like/Quinoprotein amine dehydrogenase"/>
    <property type="match status" value="2"/>
</dbReference>
<gene>
    <name evidence="9" type="ORF">CC78DRAFT_559709</name>
</gene>
<evidence type="ECO:0000256" key="7">
    <source>
        <dbReference type="PROSITE-ProRule" id="PRU00221"/>
    </source>
</evidence>
<evidence type="ECO:0000313" key="9">
    <source>
        <dbReference type="EMBL" id="KAF2265842.1"/>
    </source>
</evidence>
<keyword evidence="2" id="KW-0677">Repeat</keyword>
<feature type="repeat" description="WD" evidence="7">
    <location>
        <begin position="18"/>
        <end position="59"/>
    </location>
</feature>
<dbReference type="InterPro" id="IPR019775">
    <property type="entry name" value="WD40_repeat_CS"/>
</dbReference>
<keyword evidence="10" id="KW-1185">Reference proteome</keyword>